<comment type="caution">
    <text evidence="3">The sequence shown here is derived from an EMBL/GenBank/DDBJ whole genome shotgun (WGS) entry which is preliminary data.</text>
</comment>
<evidence type="ECO:0000313" key="4">
    <source>
        <dbReference type="Proteomes" id="UP000054709"/>
    </source>
</evidence>
<organism evidence="3 4">
    <name type="scientific">Paenibacillus etheri</name>
    <dbReference type="NCBI Taxonomy" id="1306852"/>
    <lineage>
        <taxon>Bacteria</taxon>
        <taxon>Bacillati</taxon>
        <taxon>Bacillota</taxon>
        <taxon>Bacilli</taxon>
        <taxon>Bacillales</taxon>
        <taxon>Paenibacillaceae</taxon>
        <taxon>Paenibacillus</taxon>
    </lineage>
</organism>
<protein>
    <submittedName>
        <fullName evidence="3">Epimerase</fullName>
    </submittedName>
</protein>
<dbReference type="InterPro" id="IPR036291">
    <property type="entry name" value="NAD(P)-bd_dom_sf"/>
</dbReference>
<dbReference type="EMBL" id="LCZJ02000023">
    <property type="protein sequence ID" value="KTD86014.1"/>
    <property type="molecule type" value="Genomic_DNA"/>
</dbReference>
<dbReference type="InterPro" id="IPR001509">
    <property type="entry name" value="Epimerase_deHydtase"/>
</dbReference>
<name>A0A0W1AXJ1_9BACL</name>
<dbReference type="Gene3D" id="3.40.50.720">
    <property type="entry name" value="NAD(P)-binding Rossmann-like Domain"/>
    <property type="match status" value="1"/>
</dbReference>
<gene>
    <name evidence="3" type="ORF">UQ64_16200</name>
</gene>
<dbReference type="PANTHER" id="PTHR14097:SF8">
    <property type="entry name" value="NAD(P)-BINDING DOMAIN-CONTAINING PROTEIN"/>
    <property type="match status" value="1"/>
</dbReference>
<accession>A0A0W1AXJ1</accession>
<dbReference type="GO" id="GO:0016020">
    <property type="term" value="C:membrane"/>
    <property type="evidence" value="ECO:0007669"/>
    <property type="project" value="UniProtKB-SubCell"/>
</dbReference>
<sequence length="220" mass="24879">MKIRAIITGVTGMVGEGVLHESLQHPDVEHVLVINRKPCGVSHPKLTEIIHKDFFDLSSIKSQLSNYNACYFCLGVSSVGLKEAEFARFSYDLTMHVAGILSSLNPDMVFCYVSGMGTDSTELGKRMWARVEGKTENHLMQLPFKKTYMFRPAYIHPIKGLKNTHKSYYALMWLYPILRRLFPNFTVSLKELGIAMIHTVTKGYDKSILESKDIIKLASS</sequence>
<dbReference type="AlphaFoldDB" id="A0A0W1AXJ1"/>
<evidence type="ECO:0000313" key="3">
    <source>
        <dbReference type="EMBL" id="KTD86014.1"/>
    </source>
</evidence>
<comment type="subcellular location">
    <subcellularLocation>
        <location evidence="1">Membrane</location>
    </subcellularLocation>
</comment>
<proteinExistence type="predicted"/>
<dbReference type="Proteomes" id="UP000054709">
    <property type="component" value="Unassembled WGS sequence"/>
</dbReference>
<evidence type="ECO:0000256" key="1">
    <source>
        <dbReference type="ARBA" id="ARBA00004370"/>
    </source>
</evidence>
<dbReference type="RefSeq" id="WP_060623926.1">
    <property type="nucleotide sequence ID" value="NZ_LCZJ02000023.1"/>
</dbReference>
<evidence type="ECO:0000259" key="2">
    <source>
        <dbReference type="Pfam" id="PF01370"/>
    </source>
</evidence>
<dbReference type="Pfam" id="PF01370">
    <property type="entry name" value="Epimerase"/>
    <property type="match status" value="1"/>
</dbReference>
<dbReference type="SUPFAM" id="SSF51735">
    <property type="entry name" value="NAD(P)-binding Rossmann-fold domains"/>
    <property type="match status" value="1"/>
</dbReference>
<keyword evidence="4" id="KW-1185">Reference proteome</keyword>
<dbReference type="PANTHER" id="PTHR14097">
    <property type="entry name" value="OXIDOREDUCTASE HTATIP2"/>
    <property type="match status" value="1"/>
</dbReference>
<reference evidence="3 4" key="1">
    <citation type="journal article" date="2015" name="Int. Biodeterior. Biodegradation">
        <title>Physiological and genetic screening methods for the isolation of methyl tert-butyl ether-degrading bacteria for bioremediation purposes.</title>
        <authorList>
            <person name="Guisado I.M."/>
            <person name="Purswani J."/>
            <person name="Gonzalez Lopez J."/>
            <person name="Pozo C."/>
        </authorList>
    </citation>
    <scope>NUCLEOTIDE SEQUENCE [LARGE SCALE GENOMIC DNA]</scope>
    <source>
        <strain evidence="3 4">SH7</strain>
    </source>
</reference>
<feature type="domain" description="NAD-dependent epimerase/dehydratase" evidence="2">
    <location>
        <begin position="6"/>
        <end position="99"/>
    </location>
</feature>